<keyword evidence="2" id="KW-1185">Reference proteome</keyword>
<dbReference type="AlphaFoldDB" id="A0AAV4X167"/>
<comment type="caution">
    <text evidence="1">The sequence shown here is derived from an EMBL/GenBank/DDBJ whole genome shotgun (WGS) entry which is preliminary data.</text>
</comment>
<protein>
    <submittedName>
        <fullName evidence="1">Uncharacterized protein</fullName>
    </submittedName>
</protein>
<reference evidence="1 2" key="1">
    <citation type="submission" date="2021-06" db="EMBL/GenBank/DDBJ databases">
        <title>Caerostris extrusa draft genome.</title>
        <authorList>
            <person name="Kono N."/>
            <person name="Arakawa K."/>
        </authorList>
    </citation>
    <scope>NUCLEOTIDE SEQUENCE [LARGE SCALE GENOMIC DNA]</scope>
</reference>
<accession>A0AAV4X167</accession>
<evidence type="ECO:0000313" key="1">
    <source>
        <dbReference type="EMBL" id="GIY87498.1"/>
    </source>
</evidence>
<dbReference type="EMBL" id="BPLR01016944">
    <property type="protein sequence ID" value="GIY87498.1"/>
    <property type="molecule type" value="Genomic_DNA"/>
</dbReference>
<name>A0AAV4X167_CAEEX</name>
<evidence type="ECO:0000313" key="2">
    <source>
        <dbReference type="Proteomes" id="UP001054945"/>
    </source>
</evidence>
<dbReference type="Proteomes" id="UP001054945">
    <property type="component" value="Unassembled WGS sequence"/>
</dbReference>
<proteinExistence type="predicted"/>
<gene>
    <name evidence="1" type="ORF">CEXT_773271</name>
</gene>
<sequence>MAAPPSEMGRFLSERGGCAPKCLPIFSRLLLGGLRVESSGVGRSRHNYLWEQRGGWLYPLACSLRYWGYPKLINKF</sequence>
<organism evidence="1 2">
    <name type="scientific">Caerostris extrusa</name>
    <name type="common">Bark spider</name>
    <name type="synonym">Caerostris bankana</name>
    <dbReference type="NCBI Taxonomy" id="172846"/>
    <lineage>
        <taxon>Eukaryota</taxon>
        <taxon>Metazoa</taxon>
        <taxon>Ecdysozoa</taxon>
        <taxon>Arthropoda</taxon>
        <taxon>Chelicerata</taxon>
        <taxon>Arachnida</taxon>
        <taxon>Araneae</taxon>
        <taxon>Araneomorphae</taxon>
        <taxon>Entelegynae</taxon>
        <taxon>Araneoidea</taxon>
        <taxon>Araneidae</taxon>
        <taxon>Caerostris</taxon>
    </lineage>
</organism>